<dbReference type="OrthoDB" id="7366224at2"/>
<dbReference type="InterPro" id="IPR041651">
    <property type="entry name" value="DUF5610"/>
</dbReference>
<feature type="compositionally biased region" description="Basic and acidic residues" evidence="1">
    <location>
        <begin position="68"/>
        <end position="84"/>
    </location>
</feature>
<sequence length="416" mass="45541">MNIGSIKAFLGGEEAVRPDTKIKEQLQAEGLKQARQFQQTSVVETFSSQYSIAYKALGDSLKQNVEVNGKRDTKDTQEAPEKSESSGFDFEAIADNVMRFVGGVIQGAASGGASDEKLNTLFSQAREGVSRGIGMARRDLSAFMSPDLSSGIDSAEKSIFGRIDRLETSIFAPQATNTIAAAEFESFKGSELLIRTRDGDEVTLRFQQQRSVNYAQSTSVSVANEPVGQGQAGNYTSSTSSQFGFFERLGISLQVNGDIDEKELNAIQELVERIAKVADEFFNGDVEKAFKDSLALGYDKDELVGYSLQLTKAKSASVLSAYEDVKQYNEQQTNEPAREIKPVLSYVDDVLRTMDQASRVLAGMNDYNNIVTDIVNRMDEEVKTPDLVSAINRFNQFNKEIVDAASTVSEKTKGGQ</sequence>
<dbReference type="Pfam" id="PF18433">
    <property type="entry name" value="DUF5610"/>
    <property type="match status" value="1"/>
</dbReference>
<proteinExistence type="predicted"/>
<dbReference type="AlphaFoldDB" id="A0A3N5ZA58"/>
<organism evidence="3 4">
    <name type="scientific">Alteromonas sediminis</name>
    <dbReference type="NCBI Taxonomy" id="2259342"/>
    <lineage>
        <taxon>Bacteria</taxon>
        <taxon>Pseudomonadati</taxon>
        <taxon>Pseudomonadota</taxon>
        <taxon>Gammaproteobacteria</taxon>
        <taxon>Alteromonadales</taxon>
        <taxon>Alteromonadaceae</taxon>
        <taxon>Alteromonas/Salinimonas group</taxon>
        <taxon>Alteromonas</taxon>
    </lineage>
</organism>
<gene>
    <name evidence="3" type="ORF">DRW07_09065</name>
</gene>
<comment type="caution">
    <text evidence="3">The sequence shown here is derived from an EMBL/GenBank/DDBJ whole genome shotgun (WGS) entry which is preliminary data.</text>
</comment>
<dbReference type="Proteomes" id="UP000275281">
    <property type="component" value="Unassembled WGS sequence"/>
</dbReference>
<protein>
    <submittedName>
        <fullName evidence="3">DUF4367 domain-containing protein</fullName>
    </submittedName>
</protein>
<evidence type="ECO:0000313" key="3">
    <source>
        <dbReference type="EMBL" id="RPJ66238.1"/>
    </source>
</evidence>
<feature type="domain" description="DUF5610" evidence="2">
    <location>
        <begin position="48"/>
        <end position="165"/>
    </location>
</feature>
<dbReference type="EMBL" id="RPOK01000003">
    <property type="protein sequence ID" value="RPJ66238.1"/>
    <property type="molecule type" value="Genomic_DNA"/>
</dbReference>
<evidence type="ECO:0000259" key="2">
    <source>
        <dbReference type="Pfam" id="PF18433"/>
    </source>
</evidence>
<dbReference type="RefSeq" id="WP_124027598.1">
    <property type="nucleotide sequence ID" value="NZ_JBHRSN010000006.1"/>
</dbReference>
<accession>A0A3N5ZA58</accession>
<evidence type="ECO:0000313" key="4">
    <source>
        <dbReference type="Proteomes" id="UP000275281"/>
    </source>
</evidence>
<name>A0A3N5ZA58_9ALTE</name>
<keyword evidence="4" id="KW-1185">Reference proteome</keyword>
<reference evidence="3 4" key="1">
    <citation type="submission" date="2018-11" db="EMBL/GenBank/DDBJ databases">
        <authorList>
            <person name="Ye M.-Q."/>
            <person name="Du Z.-J."/>
        </authorList>
    </citation>
    <scope>NUCLEOTIDE SEQUENCE [LARGE SCALE GENOMIC DNA]</scope>
    <source>
        <strain evidence="3 4">U0105</strain>
    </source>
</reference>
<feature type="region of interest" description="Disordered" evidence="1">
    <location>
        <begin position="68"/>
        <end position="87"/>
    </location>
</feature>
<evidence type="ECO:0000256" key="1">
    <source>
        <dbReference type="SAM" id="MobiDB-lite"/>
    </source>
</evidence>